<evidence type="ECO:0000313" key="2">
    <source>
        <dbReference type="Proteomes" id="UP001165121"/>
    </source>
</evidence>
<dbReference type="PANTHER" id="PTHR48471">
    <property type="entry name" value="DDE TNP4 DOMAIN-CONTAINING PROTEIN"/>
    <property type="match status" value="1"/>
</dbReference>
<dbReference type="EMBL" id="BSXT01000547">
    <property type="protein sequence ID" value="GMF29790.1"/>
    <property type="molecule type" value="Genomic_DNA"/>
</dbReference>
<comment type="caution">
    <text evidence="1">The sequence shown here is derived from an EMBL/GenBank/DDBJ whole genome shotgun (WGS) entry which is preliminary data.</text>
</comment>
<dbReference type="AlphaFoldDB" id="A0A9W6UB77"/>
<sequence length="125" mass="14161">MPEHCLQQSFALTPTVCSRYLAFSLEILFEVSKRVNEAKIRWSTDTSIFEEYAEMIRLRNPLIVSGFCFVDGLNVPVNAPKSEDIPNAYYNGRTCSHYSSNVMAFAPDGSLIFTSVNAPRSWVQR</sequence>
<keyword evidence="2" id="KW-1185">Reference proteome</keyword>
<accession>A0A9W6UB77</accession>
<name>A0A9W6UB77_9STRA</name>
<dbReference type="PANTHER" id="PTHR48471:SF1">
    <property type="entry name" value="DDE TNP4 DOMAIN-CONTAINING PROTEIN"/>
    <property type="match status" value="1"/>
</dbReference>
<dbReference type="Proteomes" id="UP001165121">
    <property type="component" value="Unassembled WGS sequence"/>
</dbReference>
<organism evidence="1 2">
    <name type="scientific">Phytophthora fragariaefolia</name>
    <dbReference type="NCBI Taxonomy" id="1490495"/>
    <lineage>
        <taxon>Eukaryota</taxon>
        <taxon>Sar</taxon>
        <taxon>Stramenopiles</taxon>
        <taxon>Oomycota</taxon>
        <taxon>Peronosporomycetes</taxon>
        <taxon>Peronosporales</taxon>
        <taxon>Peronosporaceae</taxon>
        <taxon>Phytophthora</taxon>
    </lineage>
</organism>
<gene>
    <name evidence="1" type="ORF">Pfra01_000645700</name>
</gene>
<reference evidence="1" key="1">
    <citation type="submission" date="2023-04" db="EMBL/GenBank/DDBJ databases">
        <title>Phytophthora fragariaefolia NBRC 109709.</title>
        <authorList>
            <person name="Ichikawa N."/>
            <person name="Sato H."/>
            <person name="Tonouchi N."/>
        </authorList>
    </citation>
    <scope>NUCLEOTIDE SEQUENCE</scope>
    <source>
        <strain evidence="1">NBRC 109709</strain>
    </source>
</reference>
<proteinExistence type="predicted"/>
<evidence type="ECO:0000313" key="1">
    <source>
        <dbReference type="EMBL" id="GMF29790.1"/>
    </source>
</evidence>
<dbReference type="OrthoDB" id="126256at2759"/>
<protein>
    <submittedName>
        <fullName evidence="1">Unnamed protein product</fullName>
    </submittedName>
</protein>